<feature type="compositionally biased region" description="Low complexity" evidence="1">
    <location>
        <begin position="93"/>
        <end position="120"/>
    </location>
</feature>
<evidence type="ECO:0008006" key="4">
    <source>
        <dbReference type="Google" id="ProtNLM"/>
    </source>
</evidence>
<dbReference type="RefSeq" id="WP_024463574.1">
    <property type="nucleotide sequence ID" value="NZ_CP062939.1"/>
</dbReference>
<proteinExistence type="predicted"/>
<evidence type="ECO:0000313" key="3">
    <source>
        <dbReference type="Proteomes" id="UP000029055"/>
    </source>
</evidence>
<gene>
    <name evidence="2" type="ORF">BISU_2167</name>
</gene>
<evidence type="ECO:0000256" key="1">
    <source>
        <dbReference type="SAM" id="MobiDB-lite"/>
    </source>
</evidence>
<dbReference type="InterPro" id="IPR036249">
    <property type="entry name" value="Thioredoxin-like_sf"/>
</dbReference>
<dbReference type="Proteomes" id="UP000029055">
    <property type="component" value="Unassembled WGS sequence"/>
</dbReference>
<dbReference type="eggNOG" id="ENOG50323HC">
    <property type="taxonomic scope" value="Bacteria"/>
</dbReference>
<sequence>MTDILIVEREGCVDCANANDLFARLQREGVSLNVRHVKSDEPVGRRIIEEIAAVEVPIVLVAGHYFAQGAIDEGKLRQRIAQAGQPDGERAGAAHADSAQPSAASSHAEQPVRAAGATDAHAARAHDCGCEAA</sequence>
<keyword evidence="3" id="KW-1185">Reference proteome</keyword>
<feature type="compositionally biased region" description="Basic and acidic residues" evidence="1">
    <location>
        <begin position="121"/>
        <end position="133"/>
    </location>
</feature>
<dbReference type="OrthoDB" id="9986716at2"/>
<protein>
    <recommendedName>
        <fullName evidence="4">Glutaredoxin</fullName>
    </recommendedName>
</protein>
<feature type="region of interest" description="Disordered" evidence="1">
    <location>
        <begin position="78"/>
        <end position="133"/>
    </location>
</feature>
<dbReference type="AlphaFoldDB" id="A0A087DTW6"/>
<name>A0A087DTW6_9BIFI</name>
<dbReference type="SUPFAM" id="SSF52833">
    <property type="entry name" value="Thioredoxin-like"/>
    <property type="match status" value="1"/>
</dbReference>
<dbReference type="EMBL" id="JGZR01000016">
    <property type="protein sequence ID" value="KFI98966.1"/>
    <property type="molecule type" value="Genomic_DNA"/>
</dbReference>
<accession>A0A087DTW6</accession>
<comment type="caution">
    <text evidence="2">The sequence shown here is derived from an EMBL/GenBank/DDBJ whole genome shotgun (WGS) entry which is preliminary data.</text>
</comment>
<evidence type="ECO:0000313" key="2">
    <source>
        <dbReference type="EMBL" id="KFI98966.1"/>
    </source>
</evidence>
<reference evidence="2 3" key="1">
    <citation type="submission" date="2014-03" db="EMBL/GenBank/DDBJ databases">
        <title>Genomics of Bifidobacteria.</title>
        <authorList>
            <person name="Ventura M."/>
            <person name="Milani C."/>
            <person name="Lugli G.A."/>
        </authorList>
    </citation>
    <scope>NUCLEOTIDE SEQUENCE [LARGE SCALE GENOMIC DNA]</scope>
    <source>
        <strain evidence="2 3">LMG 11597</strain>
    </source>
</reference>
<organism evidence="2 3">
    <name type="scientific">Bifidobacterium subtile</name>
    <dbReference type="NCBI Taxonomy" id="77635"/>
    <lineage>
        <taxon>Bacteria</taxon>
        <taxon>Bacillati</taxon>
        <taxon>Actinomycetota</taxon>
        <taxon>Actinomycetes</taxon>
        <taxon>Bifidobacteriales</taxon>
        <taxon>Bifidobacteriaceae</taxon>
        <taxon>Bifidobacterium</taxon>
    </lineage>
</organism>
<dbReference type="STRING" id="77635.BISU_2167"/>